<dbReference type="Pfam" id="PF00188">
    <property type="entry name" value="CAP"/>
    <property type="match status" value="1"/>
</dbReference>
<dbReference type="Gene3D" id="3.40.33.10">
    <property type="entry name" value="CAP"/>
    <property type="match status" value="1"/>
</dbReference>
<name>A0A6G1K2V1_9PLEO</name>
<feature type="non-terminal residue" evidence="3">
    <location>
        <position position="170"/>
    </location>
</feature>
<dbReference type="EMBL" id="MU005774">
    <property type="protein sequence ID" value="KAF2707128.1"/>
    <property type="molecule type" value="Genomic_DNA"/>
</dbReference>
<dbReference type="SMART" id="SM00198">
    <property type="entry name" value="SCP"/>
    <property type="match status" value="1"/>
</dbReference>
<accession>A0A6G1K2V1</accession>
<gene>
    <name evidence="3" type="ORF">K504DRAFT_332867</name>
</gene>
<dbReference type="Proteomes" id="UP000799428">
    <property type="component" value="Unassembled WGS sequence"/>
</dbReference>
<feature type="domain" description="SCP" evidence="2">
    <location>
        <begin position="7"/>
        <end position="136"/>
    </location>
</feature>
<dbReference type="AlphaFoldDB" id="A0A6G1K2V1"/>
<organism evidence="3 4">
    <name type="scientific">Pleomassaria siparia CBS 279.74</name>
    <dbReference type="NCBI Taxonomy" id="1314801"/>
    <lineage>
        <taxon>Eukaryota</taxon>
        <taxon>Fungi</taxon>
        <taxon>Dikarya</taxon>
        <taxon>Ascomycota</taxon>
        <taxon>Pezizomycotina</taxon>
        <taxon>Dothideomycetes</taxon>
        <taxon>Pleosporomycetidae</taxon>
        <taxon>Pleosporales</taxon>
        <taxon>Pleomassariaceae</taxon>
        <taxon>Pleomassaria</taxon>
    </lineage>
</organism>
<evidence type="ECO:0000313" key="4">
    <source>
        <dbReference type="Proteomes" id="UP000799428"/>
    </source>
</evidence>
<proteinExistence type="predicted"/>
<protein>
    <submittedName>
        <fullName evidence="3">PR-1-like protein</fullName>
    </submittedName>
</protein>
<feature type="compositionally biased region" description="Acidic residues" evidence="1">
    <location>
        <begin position="159"/>
        <end position="170"/>
    </location>
</feature>
<dbReference type="OrthoDB" id="337038at2759"/>
<evidence type="ECO:0000256" key="1">
    <source>
        <dbReference type="SAM" id="MobiDB-lite"/>
    </source>
</evidence>
<evidence type="ECO:0000313" key="3">
    <source>
        <dbReference type="EMBL" id="KAF2707128.1"/>
    </source>
</evidence>
<dbReference type="InterPro" id="IPR001283">
    <property type="entry name" value="CRISP-related"/>
</dbReference>
<reference evidence="3" key="1">
    <citation type="journal article" date="2020" name="Stud. Mycol.">
        <title>101 Dothideomycetes genomes: a test case for predicting lifestyles and emergence of pathogens.</title>
        <authorList>
            <person name="Haridas S."/>
            <person name="Albert R."/>
            <person name="Binder M."/>
            <person name="Bloem J."/>
            <person name="Labutti K."/>
            <person name="Salamov A."/>
            <person name="Andreopoulos B."/>
            <person name="Baker S."/>
            <person name="Barry K."/>
            <person name="Bills G."/>
            <person name="Bluhm B."/>
            <person name="Cannon C."/>
            <person name="Castanera R."/>
            <person name="Culley D."/>
            <person name="Daum C."/>
            <person name="Ezra D."/>
            <person name="Gonzalez J."/>
            <person name="Henrissat B."/>
            <person name="Kuo A."/>
            <person name="Liang C."/>
            <person name="Lipzen A."/>
            <person name="Lutzoni F."/>
            <person name="Magnuson J."/>
            <person name="Mondo S."/>
            <person name="Nolan M."/>
            <person name="Ohm R."/>
            <person name="Pangilinan J."/>
            <person name="Park H.-J."/>
            <person name="Ramirez L."/>
            <person name="Alfaro M."/>
            <person name="Sun H."/>
            <person name="Tritt A."/>
            <person name="Yoshinaga Y."/>
            <person name="Zwiers L.-H."/>
            <person name="Turgeon B."/>
            <person name="Goodwin S."/>
            <person name="Spatafora J."/>
            <person name="Crous P."/>
            <person name="Grigoriev I."/>
        </authorList>
    </citation>
    <scope>NUCLEOTIDE SEQUENCE</scope>
    <source>
        <strain evidence="3">CBS 279.74</strain>
    </source>
</reference>
<keyword evidence="4" id="KW-1185">Reference proteome</keyword>
<dbReference type="InterPro" id="IPR018244">
    <property type="entry name" value="Allrgn_V5/Tpx1_CS"/>
</dbReference>
<dbReference type="SUPFAM" id="SSF55797">
    <property type="entry name" value="PR-1-like"/>
    <property type="match status" value="1"/>
</dbReference>
<dbReference type="PANTHER" id="PTHR10334">
    <property type="entry name" value="CYSTEINE-RICH SECRETORY PROTEIN-RELATED"/>
    <property type="match status" value="1"/>
</dbReference>
<feature type="non-terminal residue" evidence="3">
    <location>
        <position position="1"/>
    </location>
</feature>
<dbReference type="PRINTS" id="PR00837">
    <property type="entry name" value="V5TPXLIKE"/>
</dbReference>
<sequence>EYTSMHEFQKAVLNVTNTYRRQHNATSVVWNGTLEGDAEGWGERCLFGHSGGPYGENLSSGYPNASASIEAWGQERVDYDFAKADFSHGTGHFTQLVWKATTAIGCSRTRCDGRDKGGAPGWYVVCEYWPRGNVIGSFEKNVQERVEDDEEPANPGQGEEPDEECMQGAL</sequence>
<feature type="region of interest" description="Disordered" evidence="1">
    <location>
        <begin position="140"/>
        <end position="170"/>
    </location>
</feature>
<dbReference type="InterPro" id="IPR014044">
    <property type="entry name" value="CAP_dom"/>
</dbReference>
<evidence type="ECO:0000259" key="2">
    <source>
        <dbReference type="SMART" id="SM00198"/>
    </source>
</evidence>
<dbReference type="PROSITE" id="PS01009">
    <property type="entry name" value="CRISP_1"/>
    <property type="match status" value="1"/>
</dbReference>
<dbReference type="GO" id="GO:0005576">
    <property type="term" value="C:extracellular region"/>
    <property type="evidence" value="ECO:0007669"/>
    <property type="project" value="InterPro"/>
</dbReference>
<dbReference type="InterPro" id="IPR035940">
    <property type="entry name" value="CAP_sf"/>
</dbReference>